<reference evidence="2" key="1">
    <citation type="submission" date="2018-08" db="EMBL/GenBank/DDBJ databases">
        <title>HSV2 whole genome sequences from clinical isolates.</title>
        <authorList>
            <person name="Roychoudhury P."/>
            <person name="Greninger A.L."/>
            <person name="Jerome K.R."/>
            <person name="Johnston C."/>
            <person name="Wald A."/>
            <person name="Xie H."/>
        </authorList>
    </citation>
    <scope>NUCLEOTIDE SEQUENCE</scope>
    <source>
        <strain evidence="2">2003-24998</strain>
    </source>
</reference>
<name>A0A481TBW7_HHV2</name>
<feature type="compositionally biased region" description="Gly residues" evidence="1">
    <location>
        <begin position="1"/>
        <end position="12"/>
    </location>
</feature>
<organism evidence="2">
    <name type="scientific">Human herpesvirus 2</name>
    <name type="common">HHV-2</name>
    <name type="synonym">Human herpes simplex virus 2</name>
    <dbReference type="NCBI Taxonomy" id="10310"/>
    <lineage>
        <taxon>Viruses</taxon>
        <taxon>Duplodnaviria</taxon>
        <taxon>Heunggongvirae</taxon>
        <taxon>Peploviricota</taxon>
        <taxon>Herviviricetes</taxon>
        <taxon>Herpesvirales</taxon>
        <taxon>Orthoherpesviridae</taxon>
        <taxon>Alphaherpesvirinae</taxon>
        <taxon>Simplexvirus</taxon>
        <taxon>Simplexvirus humanalpha2</taxon>
    </lineage>
</organism>
<organismHost>
    <name type="scientific">Homo sapiens</name>
    <name type="common">Human</name>
    <dbReference type="NCBI Taxonomy" id="9606"/>
</organismHost>
<sequence length="29" mass="2895">MRWGGPGEGPGTGVASQRARSSGAQSRPP</sequence>
<feature type="compositionally biased region" description="Low complexity" evidence="1">
    <location>
        <begin position="13"/>
        <end position="29"/>
    </location>
</feature>
<feature type="region of interest" description="Disordered" evidence="1">
    <location>
        <begin position="1"/>
        <end position="29"/>
    </location>
</feature>
<dbReference type="EMBL" id="MH790583">
    <property type="protein sequence ID" value="QBH78413.1"/>
    <property type="molecule type" value="Genomic_DNA"/>
</dbReference>
<proteinExistence type="predicted"/>
<accession>A0A481TBW7</accession>
<evidence type="ECO:0000313" key="2">
    <source>
        <dbReference type="EMBL" id="QBH78413.1"/>
    </source>
</evidence>
<evidence type="ECO:0000256" key="1">
    <source>
        <dbReference type="SAM" id="MobiDB-lite"/>
    </source>
</evidence>
<protein>
    <submittedName>
        <fullName evidence="2">Uncharacterized protein</fullName>
    </submittedName>
</protein>